<organism evidence="1 2">
    <name type="scientific">Dentiscutata erythropus</name>
    <dbReference type="NCBI Taxonomy" id="1348616"/>
    <lineage>
        <taxon>Eukaryota</taxon>
        <taxon>Fungi</taxon>
        <taxon>Fungi incertae sedis</taxon>
        <taxon>Mucoromycota</taxon>
        <taxon>Glomeromycotina</taxon>
        <taxon>Glomeromycetes</taxon>
        <taxon>Diversisporales</taxon>
        <taxon>Gigasporaceae</taxon>
        <taxon>Dentiscutata</taxon>
    </lineage>
</organism>
<protein>
    <submittedName>
        <fullName evidence="1">17145_t:CDS:1</fullName>
    </submittedName>
</protein>
<sequence>LNPSPQSSNNYNYISTLQGLISAHLILTTRSEDISHKEASQIVIQSLLCIIKNIYEQI</sequence>
<comment type="caution">
    <text evidence="1">The sequence shown here is derived from an EMBL/GenBank/DDBJ whole genome shotgun (WGS) entry which is preliminary data.</text>
</comment>
<evidence type="ECO:0000313" key="2">
    <source>
        <dbReference type="Proteomes" id="UP000789405"/>
    </source>
</evidence>
<proteinExistence type="predicted"/>
<keyword evidence="2" id="KW-1185">Reference proteome</keyword>
<gene>
    <name evidence="1" type="ORF">DERYTH_LOCUS24787</name>
</gene>
<dbReference type="AlphaFoldDB" id="A0A9N9K455"/>
<accession>A0A9N9K455</accession>
<reference evidence="1" key="1">
    <citation type="submission" date="2021-06" db="EMBL/GenBank/DDBJ databases">
        <authorList>
            <person name="Kallberg Y."/>
            <person name="Tangrot J."/>
            <person name="Rosling A."/>
        </authorList>
    </citation>
    <scope>NUCLEOTIDE SEQUENCE</scope>
    <source>
        <strain evidence="1">MA453B</strain>
    </source>
</reference>
<name>A0A9N9K455_9GLOM</name>
<dbReference type="EMBL" id="CAJVPY010043155">
    <property type="protein sequence ID" value="CAG8807967.1"/>
    <property type="molecule type" value="Genomic_DNA"/>
</dbReference>
<feature type="non-terminal residue" evidence="1">
    <location>
        <position position="1"/>
    </location>
</feature>
<evidence type="ECO:0000313" key="1">
    <source>
        <dbReference type="EMBL" id="CAG8807967.1"/>
    </source>
</evidence>
<dbReference type="Proteomes" id="UP000789405">
    <property type="component" value="Unassembled WGS sequence"/>
</dbReference>